<proteinExistence type="predicted"/>
<dbReference type="EMBL" id="JNHN01000169">
    <property type="protein sequence ID" value="KDS51452.1"/>
    <property type="molecule type" value="Genomic_DNA"/>
</dbReference>
<dbReference type="Proteomes" id="UP000028013">
    <property type="component" value="Unassembled WGS sequence"/>
</dbReference>
<reference evidence="2 3" key="1">
    <citation type="submission" date="2014-04" db="EMBL/GenBank/DDBJ databases">
        <authorList>
            <person name="Sears C."/>
            <person name="Carroll K."/>
            <person name="Sack B.R."/>
            <person name="Qadri F."/>
            <person name="Myers L.L."/>
            <person name="Chung G.-T."/>
            <person name="Escheverria P."/>
            <person name="Fraser C.M."/>
            <person name="Sadzewicz L."/>
            <person name="Shefchek K.A."/>
            <person name="Tallon L."/>
            <person name="Das S.P."/>
            <person name="Daugherty S."/>
            <person name="Mongodin E.F."/>
        </authorList>
    </citation>
    <scope>NUCLEOTIDE SEQUENCE [LARGE SCALE GENOMIC DNA]</scope>
    <source>
        <strain evidence="2 3">3978 T3 ii</strain>
    </source>
</reference>
<organism evidence="2 3">
    <name type="scientific">Bacteroides uniformis str. 3978 T3 ii</name>
    <dbReference type="NCBI Taxonomy" id="1339349"/>
    <lineage>
        <taxon>Bacteria</taxon>
        <taxon>Pseudomonadati</taxon>
        <taxon>Bacteroidota</taxon>
        <taxon>Bacteroidia</taxon>
        <taxon>Bacteroidales</taxon>
        <taxon>Bacteroidaceae</taxon>
        <taxon>Bacteroides</taxon>
    </lineage>
</organism>
<sequence length="37" mass="4607">MFQEKRVQSYLIFLKNMFWNIFPIGIGRVFKDCLFYL</sequence>
<accession>A0A078S5G4</accession>
<keyword evidence="1" id="KW-1133">Transmembrane helix</keyword>
<evidence type="ECO:0000313" key="2">
    <source>
        <dbReference type="EMBL" id="KDS51452.1"/>
    </source>
</evidence>
<evidence type="ECO:0000313" key="3">
    <source>
        <dbReference type="Proteomes" id="UP000028013"/>
    </source>
</evidence>
<protein>
    <submittedName>
        <fullName evidence="2">Uncharacterized protein</fullName>
    </submittedName>
</protein>
<evidence type="ECO:0000256" key="1">
    <source>
        <dbReference type="SAM" id="Phobius"/>
    </source>
</evidence>
<name>A0A078S5G4_BACUN</name>
<feature type="transmembrane region" description="Helical" evidence="1">
    <location>
        <begin position="12"/>
        <end position="30"/>
    </location>
</feature>
<dbReference type="AlphaFoldDB" id="A0A078S5G4"/>
<gene>
    <name evidence="2" type="ORF">M094_0497</name>
</gene>
<dbReference type="PATRIC" id="fig|1339349.3.peg.1750"/>
<keyword evidence="1" id="KW-0472">Membrane</keyword>
<keyword evidence="1" id="KW-0812">Transmembrane</keyword>
<comment type="caution">
    <text evidence="2">The sequence shown here is derived from an EMBL/GenBank/DDBJ whole genome shotgun (WGS) entry which is preliminary data.</text>
</comment>